<dbReference type="NCBIfam" id="NF002522">
    <property type="entry name" value="PRK01917.1"/>
    <property type="match status" value="1"/>
</dbReference>
<dbReference type="InterPro" id="IPR012312">
    <property type="entry name" value="Hemerythrin-like"/>
</dbReference>
<feature type="domain" description="Hemerythrin-like" evidence="4">
    <location>
        <begin position="27"/>
        <end position="128"/>
    </location>
</feature>
<dbReference type="EMBL" id="CAJZAH010000003">
    <property type="protein sequence ID" value="CAG9178124.1"/>
    <property type="molecule type" value="Genomic_DNA"/>
</dbReference>
<name>A0ABN7Z254_9BURK</name>
<dbReference type="Pfam" id="PF01814">
    <property type="entry name" value="Hemerythrin"/>
    <property type="match status" value="1"/>
</dbReference>
<proteinExistence type="inferred from homology"/>
<comment type="caution">
    <text evidence="5">The sequence shown here is derived from an EMBL/GenBank/DDBJ whole genome shotgun (WGS) entry which is preliminary data.</text>
</comment>
<evidence type="ECO:0000313" key="5">
    <source>
        <dbReference type="EMBL" id="CAG9178124.1"/>
    </source>
</evidence>
<dbReference type="CDD" id="cd12107">
    <property type="entry name" value="Hemerythrin"/>
    <property type="match status" value="1"/>
</dbReference>
<evidence type="ECO:0000313" key="6">
    <source>
        <dbReference type="Proteomes" id="UP000721236"/>
    </source>
</evidence>
<keyword evidence="3" id="KW-0408">Iron</keyword>
<dbReference type="Proteomes" id="UP000721236">
    <property type="component" value="Unassembled WGS sequence"/>
</dbReference>
<evidence type="ECO:0000256" key="2">
    <source>
        <dbReference type="ARBA" id="ARBA00022723"/>
    </source>
</evidence>
<dbReference type="NCBIfam" id="TIGR02481">
    <property type="entry name" value="hemeryth_dom"/>
    <property type="match status" value="1"/>
</dbReference>
<gene>
    <name evidence="5" type="ORF">LMG21510_03493</name>
</gene>
<dbReference type="RefSeq" id="WP_222207750.1">
    <property type="nucleotide sequence ID" value="NZ_CAJZAH010000003.1"/>
</dbReference>
<reference evidence="5 6" key="1">
    <citation type="submission" date="2021-08" db="EMBL/GenBank/DDBJ databases">
        <authorList>
            <person name="Peeters C."/>
        </authorList>
    </citation>
    <scope>NUCLEOTIDE SEQUENCE [LARGE SCALE GENOMIC DNA]</scope>
    <source>
        <strain evidence="5 6">LMG 21510</strain>
    </source>
</reference>
<sequence>MTAQNYPDLPDSSALPDTLRLGEPVTDATHAEFVQLLDAAARAGDDAFLAALDEWIDHTRYHFGQEEAWMEAMAFGPRHCHKTEHEQVLKVADAVRAKVADEKDFETGRRLVAEMSGWFDLHVKQKDAPMVAYMRENGFTLIEAPA</sequence>
<keyword evidence="2" id="KW-0479">Metal-binding</keyword>
<evidence type="ECO:0000256" key="1">
    <source>
        <dbReference type="ARBA" id="ARBA00010587"/>
    </source>
</evidence>
<dbReference type="SUPFAM" id="SSF47188">
    <property type="entry name" value="Hemerythrin-like"/>
    <property type="match status" value="1"/>
</dbReference>
<evidence type="ECO:0000256" key="3">
    <source>
        <dbReference type="ARBA" id="ARBA00023004"/>
    </source>
</evidence>
<dbReference type="InterPro" id="IPR016131">
    <property type="entry name" value="Haemerythrin_Fe_BS"/>
</dbReference>
<keyword evidence="6" id="KW-1185">Reference proteome</keyword>
<comment type="similarity">
    <text evidence="1">Belongs to the hemerythrin family.</text>
</comment>
<protein>
    <submittedName>
        <fullName evidence="5">Bacteriohemerythrin</fullName>
    </submittedName>
</protein>
<organism evidence="5 6">
    <name type="scientific">Cupriavidus respiraculi</name>
    <dbReference type="NCBI Taxonomy" id="195930"/>
    <lineage>
        <taxon>Bacteria</taxon>
        <taxon>Pseudomonadati</taxon>
        <taxon>Pseudomonadota</taxon>
        <taxon>Betaproteobacteria</taxon>
        <taxon>Burkholderiales</taxon>
        <taxon>Burkholderiaceae</taxon>
        <taxon>Cupriavidus</taxon>
    </lineage>
</organism>
<accession>A0ABN7Z254</accession>
<evidence type="ECO:0000259" key="4">
    <source>
        <dbReference type="Pfam" id="PF01814"/>
    </source>
</evidence>
<dbReference type="InterPro" id="IPR012827">
    <property type="entry name" value="Hemerythrin_metal-bd"/>
</dbReference>
<dbReference type="InterPro" id="IPR035938">
    <property type="entry name" value="Hemerythrin-like_sf"/>
</dbReference>
<dbReference type="PROSITE" id="PS00550">
    <property type="entry name" value="HEMERYTHRINS"/>
    <property type="match status" value="1"/>
</dbReference>
<dbReference type="Gene3D" id="1.20.120.50">
    <property type="entry name" value="Hemerythrin-like"/>
    <property type="match status" value="1"/>
</dbReference>